<dbReference type="EMBL" id="JAFEUM010000004">
    <property type="protein sequence ID" value="MBM7036996.1"/>
    <property type="molecule type" value="Genomic_DNA"/>
</dbReference>
<dbReference type="RefSeq" id="WP_205158552.1">
    <property type="nucleotide sequence ID" value="NZ_JAFEUM010000004.1"/>
</dbReference>
<evidence type="ECO:0000256" key="1">
    <source>
        <dbReference type="ARBA" id="ARBA00022729"/>
    </source>
</evidence>
<keyword evidence="2" id="KW-0378">Hydrolase</keyword>
<dbReference type="PANTHER" id="PTHR11575">
    <property type="entry name" value="5'-NUCLEOTIDASE-RELATED"/>
    <property type="match status" value="1"/>
</dbReference>
<evidence type="ECO:0000259" key="3">
    <source>
        <dbReference type="Pfam" id="PF00149"/>
    </source>
</evidence>
<keyword evidence="1" id="KW-0732">Signal</keyword>
<dbReference type="SUPFAM" id="SSF56300">
    <property type="entry name" value="Metallo-dependent phosphatases"/>
    <property type="match status" value="1"/>
</dbReference>
<feature type="domain" description="Calcineurin-like phosphoesterase" evidence="3">
    <location>
        <begin position="15"/>
        <end position="254"/>
    </location>
</feature>
<dbReference type="InterPro" id="IPR008334">
    <property type="entry name" value="5'-Nucleotdase_C"/>
</dbReference>
<comment type="similarity">
    <text evidence="2">Belongs to the 5'-nucleotidase family.</text>
</comment>
<dbReference type="Pfam" id="PF00149">
    <property type="entry name" value="Metallophos"/>
    <property type="match status" value="1"/>
</dbReference>
<dbReference type="InterPro" id="IPR036907">
    <property type="entry name" value="5'-Nucleotdase_C_sf"/>
</dbReference>
<dbReference type="Gene3D" id="3.90.780.10">
    <property type="entry name" value="5'-Nucleotidase, C-terminal domain"/>
    <property type="match status" value="1"/>
</dbReference>
<accession>A0ABS2HK08</accession>
<gene>
    <name evidence="5" type="ORF">JQC93_11340</name>
</gene>
<keyword evidence="2" id="KW-0547">Nucleotide-binding</keyword>
<name>A0ABS2HK08_9VIBR</name>
<dbReference type="Gene3D" id="3.60.21.10">
    <property type="match status" value="1"/>
</dbReference>
<dbReference type="InterPro" id="IPR004843">
    <property type="entry name" value="Calcineurin-like_PHP"/>
</dbReference>
<evidence type="ECO:0000256" key="2">
    <source>
        <dbReference type="RuleBase" id="RU362119"/>
    </source>
</evidence>
<reference evidence="5 6" key="1">
    <citation type="submission" date="2021-02" db="EMBL/GenBank/DDBJ databases">
        <authorList>
            <person name="Park J.-S."/>
        </authorList>
    </citation>
    <scope>NUCLEOTIDE SEQUENCE [LARGE SCALE GENOMIC DNA]</scope>
    <source>
        <strain evidence="5 6">188UL20-2</strain>
    </source>
</reference>
<comment type="caution">
    <text evidence="5">The sequence shown here is derived from an EMBL/GenBank/DDBJ whole genome shotgun (WGS) entry which is preliminary data.</text>
</comment>
<sequence length="590" mass="64988">MIKETISTSGDVTRIRIAHLNDTHSHFEPSPLPLQIHTEAGNKEAFASVGGFARIHTRVQYWREQSDQDQRNYLFLHAGDCFQGSLYFSLYKGQANVELLNALAPDAMALGNHELDMGNEAFAPFCQQMRFPLLAGNWNLTQECNDKSFLFSKQPHVHSYSPSEDRASWIVKPTHAAPVALFGLSIDKMADISAPDDDTPFEDAVRVARNTVAAIHKAGIRNIIVLSHLGYDGDKRLATEVAGIGLIVGGHSHVLQGDFEDIGRAYVDPYGIKVNGTHIVQSGCHAMALGHCELDFNAQGEVVHFAGYNELLIGRTLYRDAKQTVELDEVRSTPFVNLINSKPEFVQCAQHSAIIQLLDDKFKPAVDALAEQSLVTLSKPLRHQRIPHELDDPTTGSQVAPLVAKAFYIAMRDQQIRLNGCRPTFAIHNAGGVRASLYDGIVTKADIAGKILPFTVSVGCYTLKGKDVRAVLQGAVDNALSETGTGSGSFPYCYGLRFNLVDCENDAERQRVVDLSILIDGQWEQVKDHEVYCGCSSAYTMTGREGYDAILRTQSENYVSDKSMADCFIYYLQNLESKKSISAQLSQISG</sequence>
<dbReference type="Pfam" id="PF02872">
    <property type="entry name" value="5_nucleotid_C"/>
    <property type="match status" value="1"/>
</dbReference>
<evidence type="ECO:0000313" key="6">
    <source>
        <dbReference type="Proteomes" id="UP000809621"/>
    </source>
</evidence>
<dbReference type="InterPro" id="IPR006179">
    <property type="entry name" value="5_nucleotidase/apyrase"/>
</dbReference>
<proteinExistence type="inferred from homology"/>
<dbReference type="PANTHER" id="PTHR11575:SF24">
    <property type="entry name" value="5'-NUCLEOTIDASE"/>
    <property type="match status" value="1"/>
</dbReference>
<dbReference type="PRINTS" id="PR01607">
    <property type="entry name" value="APYRASEFAMLY"/>
</dbReference>
<dbReference type="Proteomes" id="UP000809621">
    <property type="component" value="Unassembled WGS sequence"/>
</dbReference>
<keyword evidence="6" id="KW-1185">Reference proteome</keyword>
<evidence type="ECO:0000259" key="4">
    <source>
        <dbReference type="Pfam" id="PF02872"/>
    </source>
</evidence>
<dbReference type="InterPro" id="IPR029052">
    <property type="entry name" value="Metallo-depent_PP-like"/>
</dbReference>
<organism evidence="5 6">
    <name type="scientific">Vibrio ulleungensis</name>
    <dbReference type="NCBI Taxonomy" id="2807619"/>
    <lineage>
        <taxon>Bacteria</taxon>
        <taxon>Pseudomonadati</taxon>
        <taxon>Pseudomonadota</taxon>
        <taxon>Gammaproteobacteria</taxon>
        <taxon>Vibrionales</taxon>
        <taxon>Vibrionaceae</taxon>
        <taxon>Vibrio</taxon>
    </lineage>
</organism>
<dbReference type="SUPFAM" id="SSF55816">
    <property type="entry name" value="5'-nucleotidase (syn. UDP-sugar hydrolase), C-terminal domain"/>
    <property type="match status" value="1"/>
</dbReference>
<feature type="domain" description="5'-Nucleotidase C-terminal" evidence="4">
    <location>
        <begin position="394"/>
        <end position="550"/>
    </location>
</feature>
<evidence type="ECO:0000313" key="5">
    <source>
        <dbReference type="EMBL" id="MBM7036996.1"/>
    </source>
</evidence>
<protein>
    <submittedName>
        <fullName evidence="5">Bifunctional metallophosphatase/5'-nucleotidase</fullName>
    </submittedName>
</protein>